<dbReference type="EMBL" id="EQ973774">
    <property type="protein sequence ID" value="EEF51050.1"/>
    <property type="molecule type" value="Genomic_DNA"/>
</dbReference>
<organism evidence="2 3">
    <name type="scientific">Ricinus communis</name>
    <name type="common">Castor bean</name>
    <dbReference type="NCBI Taxonomy" id="3988"/>
    <lineage>
        <taxon>Eukaryota</taxon>
        <taxon>Viridiplantae</taxon>
        <taxon>Streptophyta</taxon>
        <taxon>Embryophyta</taxon>
        <taxon>Tracheophyta</taxon>
        <taxon>Spermatophyta</taxon>
        <taxon>Magnoliopsida</taxon>
        <taxon>eudicotyledons</taxon>
        <taxon>Gunneridae</taxon>
        <taxon>Pentapetalae</taxon>
        <taxon>rosids</taxon>
        <taxon>fabids</taxon>
        <taxon>Malpighiales</taxon>
        <taxon>Euphorbiaceae</taxon>
        <taxon>Acalyphoideae</taxon>
        <taxon>Acalypheae</taxon>
        <taxon>Ricinus</taxon>
    </lineage>
</organism>
<evidence type="ECO:0000313" key="3">
    <source>
        <dbReference type="Proteomes" id="UP000008311"/>
    </source>
</evidence>
<dbReference type="InParanoid" id="B9RBX9"/>
<name>B9RBX9_RICCO</name>
<dbReference type="Pfam" id="PF13961">
    <property type="entry name" value="DUF4219"/>
    <property type="match status" value="1"/>
</dbReference>
<feature type="domain" description="DUF4219" evidence="1">
    <location>
        <begin position="17"/>
        <end position="43"/>
    </location>
</feature>
<dbReference type="AlphaFoldDB" id="B9RBX9"/>
<proteinExistence type="predicted"/>
<protein>
    <recommendedName>
        <fullName evidence="1">DUF4219 domain-containing protein</fullName>
    </recommendedName>
</protein>
<dbReference type="STRING" id="3988.B9RBX9"/>
<dbReference type="PANTHER" id="PTHR35317">
    <property type="entry name" value="OS04G0629600 PROTEIN"/>
    <property type="match status" value="1"/>
</dbReference>
<accession>B9RBX9</accession>
<keyword evidence="3" id="KW-1185">Reference proteome</keyword>
<dbReference type="Proteomes" id="UP000008311">
    <property type="component" value="Unassembled WGS sequence"/>
</dbReference>
<evidence type="ECO:0000313" key="2">
    <source>
        <dbReference type="EMBL" id="EEF51050.1"/>
    </source>
</evidence>
<evidence type="ECO:0000259" key="1">
    <source>
        <dbReference type="Pfam" id="PF13961"/>
    </source>
</evidence>
<gene>
    <name evidence="2" type="ORF">RCOM_1682260</name>
</gene>
<reference evidence="3" key="1">
    <citation type="journal article" date="2010" name="Nat. Biotechnol.">
        <title>Draft genome sequence of the oilseed species Ricinus communis.</title>
        <authorList>
            <person name="Chan A.P."/>
            <person name="Crabtree J."/>
            <person name="Zhao Q."/>
            <person name="Lorenzi H."/>
            <person name="Orvis J."/>
            <person name="Puiu D."/>
            <person name="Melake-Berhan A."/>
            <person name="Jones K.M."/>
            <person name="Redman J."/>
            <person name="Chen G."/>
            <person name="Cahoon E.B."/>
            <person name="Gedil M."/>
            <person name="Stanke M."/>
            <person name="Haas B.J."/>
            <person name="Wortman J.R."/>
            <person name="Fraser-Liggett C.M."/>
            <person name="Ravel J."/>
            <person name="Rabinowicz P.D."/>
        </authorList>
    </citation>
    <scope>NUCLEOTIDE SEQUENCE [LARGE SCALE GENOMIC DNA]</scope>
    <source>
        <strain evidence="3">cv. Hale</strain>
    </source>
</reference>
<dbReference type="InterPro" id="IPR025314">
    <property type="entry name" value="DUF4219"/>
</dbReference>
<dbReference type="PANTHER" id="PTHR35317:SF31">
    <property type="entry name" value="DUF4219 DOMAIN-CONTAINING PROTEIN"/>
    <property type="match status" value="1"/>
</dbReference>
<sequence length="101" mass="11338">MTNAHANGVVIIPPPILTGDNYSKWAVKMQCYLQAFDLWNFVEADTEPTPFTDDATHAKIRHFNAEKARKFKAKTCIHSAVSDVIFDKIICCNTPKRSGII</sequence>